<feature type="transmembrane region" description="Helical" evidence="1">
    <location>
        <begin position="263"/>
        <end position="283"/>
    </location>
</feature>
<feature type="transmembrane region" description="Helical" evidence="1">
    <location>
        <begin position="134"/>
        <end position="157"/>
    </location>
</feature>
<feature type="transmembrane region" description="Helical" evidence="1">
    <location>
        <begin position="53"/>
        <end position="72"/>
    </location>
</feature>
<dbReference type="EMBL" id="CP124535">
    <property type="protein sequence ID" value="WGV15936.1"/>
    <property type="molecule type" value="Genomic_DNA"/>
</dbReference>
<dbReference type="Proteomes" id="UP001230978">
    <property type="component" value="Chromosome"/>
</dbReference>
<gene>
    <name evidence="2" type="ORF">QF092_17045</name>
</gene>
<feature type="transmembrane region" description="Helical" evidence="1">
    <location>
        <begin position="29"/>
        <end position="47"/>
    </location>
</feature>
<feature type="transmembrane region" description="Helical" evidence="1">
    <location>
        <begin position="6"/>
        <end position="24"/>
    </location>
</feature>
<evidence type="ECO:0000256" key="1">
    <source>
        <dbReference type="SAM" id="Phobius"/>
    </source>
</evidence>
<evidence type="ECO:0000313" key="2">
    <source>
        <dbReference type="EMBL" id="WGV15936.1"/>
    </source>
</evidence>
<feature type="transmembrane region" description="Helical" evidence="1">
    <location>
        <begin position="295"/>
        <end position="326"/>
    </location>
</feature>
<keyword evidence="1" id="KW-0472">Membrane</keyword>
<dbReference type="RefSeq" id="WP_281465787.1">
    <property type="nucleotide sequence ID" value="NZ_CP124535.1"/>
</dbReference>
<evidence type="ECO:0008006" key="4">
    <source>
        <dbReference type="Google" id="ProtNLM"/>
    </source>
</evidence>
<keyword evidence="1" id="KW-1133">Transmembrane helix</keyword>
<reference evidence="2 3" key="1">
    <citation type="submission" date="2023-04" db="EMBL/GenBank/DDBJ databases">
        <title>YMD61, complete Genome.</title>
        <authorList>
            <person name="Zhang J."/>
        </authorList>
    </citation>
    <scope>NUCLEOTIDE SEQUENCE [LARGE SCALE GENOMIC DNA]</scope>
    <source>
        <strain evidence="2 3">YMD61</strain>
    </source>
</reference>
<feature type="transmembrane region" description="Helical" evidence="1">
    <location>
        <begin position="205"/>
        <end position="224"/>
    </location>
</feature>
<keyword evidence="3" id="KW-1185">Reference proteome</keyword>
<feature type="transmembrane region" description="Helical" evidence="1">
    <location>
        <begin position="332"/>
        <end position="350"/>
    </location>
</feature>
<name>A0ABY8Q769_9RHOB</name>
<accession>A0ABY8Q769</accession>
<evidence type="ECO:0000313" key="3">
    <source>
        <dbReference type="Proteomes" id="UP001230978"/>
    </source>
</evidence>
<keyword evidence="1" id="KW-0812">Transmembrane</keyword>
<organism evidence="2 3">
    <name type="scientific">Fuscovulum ytuae</name>
    <dbReference type="NCBI Taxonomy" id="3042299"/>
    <lineage>
        <taxon>Bacteria</taxon>
        <taxon>Pseudomonadati</taxon>
        <taxon>Pseudomonadota</taxon>
        <taxon>Alphaproteobacteria</taxon>
        <taxon>Rhodobacterales</taxon>
        <taxon>Paracoccaceae</taxon>
        <taxon>Fuscovulum</taxon>
    </lineage>
</organism>
<feature type="transmembrane region" description="Helical" evidence="1">
    <location>
        <begin position="177"/>
        <end position="198"/>
    </location>
</feature>
<proteinExistence type="predicted"/>
<sequence length="527" mass="57192">MPNLTAYLVLFSWPLVTVVLFRVLTPERALVWTILGAYLFLPVRPVIDFPMIPAIDKSVMASLMALIAVLLLRKGWGTAKVPAIAGAASVGGTDFVRRNENVALRRESSGVQVGQSPIEAISGRSRKTQPQDRLLSKGWLIAIVLAAFLGVFATTLTNAEAVPAGPFFLPGMRAYDLVSIGLSLGITLIPFVLGWLFLGSPAGRRTLLVAFAVGGLLYAPLVLIEVRLSPQLNTWIYGFFPHSFAQHFRNGGFRPIVFLPHGLWVGIFLTLAILSSLALWRLTPTGLKPFLRLRWLFLAAGLLVVLVLAKSLGALLIAMVLGAVVLFGGQRLVVLVAATVAVVVLVYPMARGMGLVPVEAVENFAKNISPARAQSLEFRLQNEDVLLAKANEKALFGWGTWGRGFIYDDWGNRTSVTDGAWIIVMNGFGWIGYLAQFGLLCIPMIRLAFRRGLGAEEAFVAAVLAANLLDLIPNATLEPITWLAAGALAGTVLPQGINEARAVSRRQAVHVRRDLREADQTQPIRRV</sequence>
<protein>
    <recommendedName>
        <fullName evidence="4">O-antigen ligase domain-containing protein</fullName>
    </recommendedName>
</protein>